<reference evidence="2 3" key="1">
    <citation type="submission" date="2019-12" db="EMBL/GenBank/DDBJ databases">
        <title>Novel species isolated from a subtropical stream in China.</title>
        <authorList>
            <person name="Lu H."/>
        </authorList>
    </citation>
    <scope>NUCLEOTIDE SEQUENCE [LARGE SCALE GENOMIC DNA]</scope>
    <source>
        <strain evidence="2 3">FT127W</strain>
    </source>
</reference>
<sequence>MIRVKVRRESAAASPSTCPDRIRTDDRLALAVARRSGAPTCRQPEIDLHEMFGESGFAPLPAPQNNILL</sequence>
<dbReference type="AlphaFoldDB" id="A0A7X4HI08"/>
<evidence type="ECO:0000313" key="3">
    <source>
        <dbReference type="Proteomes" id="UP000450676"/>
    </source>
</evidence>
<gene>
    <name evidence="2" type="ORF">GTP77_29095</name>
</gene>
<keyword evidence="3" id="KW-1185">Reference proteome</keyword>
<accession>A0A7X4HI08</accession>
<protein>
    <submittedName>
        <fullName evidence="2">Uncharacterized protein</fullName>
    </submittedName>
</protein>
<proteinExistence type="predicted"/>
<name>A0A7X4HI08_9BURK</name>
<feature type="region of interest" description="Disordered" evidence="1">
    <location>
        <begin position="1"/>
        <end position="20"/>
    </location>
</feature>
<organism evidence="2 3">
    <name type="scientific">Pseudoduganella aquatica</name>
    <dbReference type="NCBI Taxonomy" id="2660641"/>
    <lineage>
        <taxon>Bacteria</taxon>
        <taxon>Pseudomonadati</taxon>
        <taxon>Pseudomonadota</taxon>
        <taxon>Betaproteobacteria</taxon>
        <taxon>Burkholderiales</taxon>
        <taxon>Oxalobacteraceae</taxon>
        <taxon>Telluria group</taxon>
        <taxon>Pseudoduganella</taxon>
    </lineage>
</organism>
<evidence type="ECO:0000256" key="1">
    <source>
        <dbReference type="SAM" id="MobiDB-lite"/>
    </source>
</evidence>
<dbReference type="RefSeq" id="WP_161075637.1">
    <property type="nucleotide sequence ID" value="NZ_WWCU01000071.1"/>
</dbReference>
<evidence type="ECO:0000313" key="2">
    <source>
        <dbReference type="EMBL" id="MYN11374.1"/>
    </source>
</evidence>
<dbReference type="Proteomes" id="UP000450676">
    <property type="component" value="Unassembled WGS sequence"/>
</dbReference>
<dbReference type="EMBL" id="WWCU01000071">
    <property type="protein sequence ID" value="MYN11374.1"/>
    <property type="molecule type" value="Genomic_DNA"/>
</dbReference>
<comment type="caution">
    <text evidence="2">The sequence shown here is derived from an EMBL/GenBank/DDBJ whole genome shotgun (WGS) entry which is preliminary data.</text>
</comment>